<protein>
    <recommendedName>
        <fullName evidence="3">Transposase</fullName>
    </recommendedName>
</protein>
<sequence length="55" mass="6387">MKQTDYVRMAEKCAREADRLPPGPERDELLRKVKLFESYAKIENWIASPGLQPPN</sequence>
<evidence type="ECO:0000313" key="2">
    <source>
        <dbReference type="Proteomes" id="UP000189935"/>
    </source>
</evidence>
<accession>A0A1M7A098</accession>
<dbReference type="EMBL" id="LT670844">
    <property type="protein sequence ID" value="SHL36025.1"/>
    <property type="molecule type" value="Genomic_DNA"/>
</dbReference>
<proteinExistence type="predicted"/>
<gene>
    <name evidence="1" type="ORF">SAMN05444159_5698</name>
</gene>
<dbReference type="Proteomes" id="UP000189935">
    <property type="component" value="Chromosome I"/>
</dbReference>
<evidence type="ECO:0000313" key="1">
    <source>
        <dbReference type="EMBL" id="SHL36025.1"/>
    </source>
</evidence>
<dbReference type="RefSeq" id="WP_172842119.1">
    <property type="nucleotide sequence ID" value="NZ_LT670844.1"/>
</dbReference>
<reference evidence="1 2" key="1">
    <citation type="submission" date="2016-11" db="EMBL/GenBank/DDBJ databases">
        <authorList>
            <person name="Jaros S."/>
            <person name="Januszkiewicz K."/>
            <person name="Wedrychowicz H."/>
        </authorList>
    </citation>
    <scope>NUCLEOTIDE SEQUENCE [LARGE SCALE GENOMIC DNA]</scope>
    <source>
        <strain evidence="1 2">GAS499</strain>
    </source>
</reference>
<name>A0A1M7A098_9BRAD</name>
<evidence type="ECO:0008006" key="3">
    <source>
        <dbReference type="Google" id="ProtNLM"/>
    </source>
</evidence>
<dbReference type="AlphaFoldDB" id="A0A1M7A098"/>
<organism evidence="1 2">
    <name type="scientific">Bradyrhizobium lablabi</name>
    <dbReference type="NCBI Taxonomy" id="722472"/>
    <lineage>
        <taxon>Bacteria</taxon>
        <taxon>Pseudomonadati</taxon>
        <taxon>Pseudomonadota</taxon>
        <taxon>Alphaproteobacteria</taxon>
        <taxon>Hyphomicrobiales</taxon>
        <taxon>Nitrobacteraceae</taxon>
        <taxon>Bradyrhizobium</taxon>
    </lineage>
</organism>